<evidence type="ECO:0000259" key="4">
    <source>
        <dbReference type="PROSITE" id="PS50878"/>
    </source>
</evidence>
<dbReference type="InterPro" id="IPR051320">
    <property type="entry name" value="Viral_Replic_Matur_Polypro"/>
</dbReference>
<feature type="non-terminal residue" evidence="5">
    <location>
        <position position="1"/>
    </location>
</feature>
<evidence type="ECO:0000256" key="1">
    <source>
        <dbReference type="ARBA" id="ARBA00010879"/>
    </source>
</evidence>
<sequence>GSSDHLPHPQRQASSSQPISSPTPFLWSLPLWRNCVEPRYSQNSAYNLIRICKGDEWKTAFVTPSGHYEHRVMPYGLSNSPSIFQNFMNEIFRDMLNHFVIIYIEDILIYSPNLKEHQGHVTRVLRRLREHHLYLKGEKCEFHKSTIHFLGYMIIPEGVQMDQRKVEADRDWPQPTIVKELQRFLGFANFYRRFIFHFSQLSAPLTSMLKRKPKNLTWTSDALKAFQQLKSSFCSDPTLTHADPNLRFK</sequence>
<evidence type="ECO:0000256" key="3">
    <source>
        <dbReference type="SAM" id="MobiDB-lite"/>
    </source>
</evidence>
<feature type="domain" description="Reverse transcriptase" evidence="4">
    <location>
        <begin position="1"/>
        <end position="154"/>
    </location>
</feature>
<organism evidence="5 6">
    <name type="scientific">Cirrhinus mrigala</name>
    <name type="common">Mrigala</name>
    <dbReference type="NCBI Taxonomy" id="683832"/>
    <lineage>
        <taxon>Eukaryota</taxon>
        <taxon>Metazoa</taxon>
        <taxon>Chordata</taxon>
        <taxon>Craniata</taxon>
        <taxon>Vertebrata</taxon>
        <taxon>Euteleostomi</taxon>
        <taxon>Actinopterygii</taxon>
        <taxon>Neopterygii</taxon>
        <taxon>Teleostei</taxon>
        <taxon>Ostariophysi</taxon>
        <taxon>Cypriniformes</taxon>
        <taxon>Cyprinidae</taxon>
        <taxon>Labeoninae</taxon>
        <taxon>Labeonini</taxon>
        <taxon>Cirrhinus</taxon>
    </lineage>
</organism>
<evidence type="ECO:0000256" key="2">
    <source>
        <dbReference type="ARBA" id="ARBA00012180"/>
    </source>
</evidence>
<dbReference type="Pfam" id="PF00078">
    <property type="entry name" value="RVT_1"/>
    <property type="match status" value="1"/>
</dbReference>
<feature type="non-terminal residue" evidence="5">
    <location>
        <position position="249"/>
    </location>
</feature>
<comment type="similarity">
    <text evidence="1">Belongs to the beta type-B retroviral polymerase family. HERV class-II K(HML-2) pol subfamily.</text>
</comment>
<accession>A0ABD0P355</accession>
<dbReference type="Gene3D" id="3.10.10.10">
    <property type="entry name" value="HIV Type 1 Reverse Transcriptase, subunit A, domain 1"/>
    <property type="match status" value="1"/>
</dbReference>
<dbReference type="InterPro" id="IPR000477">
    <property type="entry name" value="RT_dom"/>
</dbReference>
<dbReference type="PROSITE" id="PS50878">
    <property type="entry name" value="RT_POL"/>
    <property type="match status" value="1"/>
</dbReference>
<dbReference type="SUPFAM" id="SSF56672">
    <property type="entry name" value="DNA/RNA polymerases"/>
    <property type="match status" value="1"/>
</dbReference>
<keyword evidence="6" id="KW-1185">Reference proteome</keyword>
<feature type="compositionally biased region" description="Polar residues" evidence="3">
    <location>
        <begin position="11"/>
        <end position="20"/>
    </location>
</feature>
<protein>
    <recommendedName>
        <fullName evidence="2">ribonuclease H</fullName>
        <ecNumber evidence="2">3.1.26.4</ecNumber>
    </recommendedName>
</protein>
<dbReference type="GO" id="GO:0004523">
    <property type="term" value="F:RNA-DNA hybrid ribonuclease activity"/>
    <property type="evidence" value="ECO:0007669"/>
    <property type="project" value="UniProtKB-EC"/>
</dbReference>
<dbReference type="CDD" id="cd01647">
    <property type="entry name" value="RT_LTR"/>
    <property type="match status" value="1"/>
</dbReference>
<dbReference type="PANTHER" id="PTHR33064">
    <property type="entry name" value="POL PROTEIN"/>
    <property type="match status" value="1"/>
</dbReference>
<evidence type="ECO:0000313" key="5">
    <source>
        <dbReference type="EMBL" id="KAL0168410.1"/>
    </source>
</evidence>
<dbReference type="EMBL" id="JAMKFB020000018">
    <property type="protein sequence ID" value="KAL0168410.1"/>
    <property type="molecule type" value="Genomic_DNA"/>
</dbReference>
<reference evidence="5 6" key="1">
    <citation type="submission" date="2024-05" db="EMBL/GenBank/DDBJ databases">
        <title>Genome sequencing and assembly of Indian major carp, Cirrhinus mrigala (Hamilton, 1822).</title>
        <authorList>
            <person name="Mohindra V."/>
            <person name="Chowdhury L.M."/>
            <person name="Lal K."/>
            <person name="Jena J.K."/>
        </authorList>
    </citation>
    <scope>NUCLEOTIDE SEQUENCE [LARGE SCALE GENOMIC DNA]</scope>
    <source>
        <strain evidence="5">CM1030</strain>
        <tissue evidence="5">Blood</tissue>
    </source>
</reference>
<dbReference type="InterPro" id="IPR043502">
    <property type="entry name" value="DNA/RNA_pol_sf"/>
</dbReference>
<comment type="caution">
    <text evidence="5">The sequence shown here is derived from an EMBL/GenBank/DDBJ whole genome shotgun (WGS) entry which is preliminary data.</text>
</comment>
<evidence type="ECO:0000313" key="6">
    <source>
        <dbReference type="Proteomes" id="UP001529510"/>
    </source>
</evidence>
<dbReference type="EC" id="3.1.26.4" evidence="2"/>
<feature type="region of interest" description="Disordered" evidence="3">
    <location>
        <begin position="1"/>
        <end position="20"/>
    </location>
</feature>
<proteinExistence type="inferred from homology"/>
<dbReference type="PANTHER" id="PTHR33064:SF37">
    <property type="entry name" value="RIBONUCLEASE H"/>
    <property type="match status" value="1"/>
</dbReference>
<dbReference type="FunFam" id="3.30.70.270:FF:000020">
    <property type="entry name" value="Transposon Tf2-6 polyprotein-like Protein"/>
    <property type="match status" value="1"/>
</dbReference>
<dbReference type="FunFam" id="3.30.70.270:FF:000003">
    <property type="entry name" value="Transposon Ty3-G Gag-Pol polyprotein"/>
    <property type="match status" value="1"/>
</dbReference>
<dbReference type="Proteomes" id="UP001529510">
    <property type="component" value="Unassembled WGS sequence"/>
</dbReference>
<dbReference type="InterPro" id="IPR043128">
    <property type="entry name" value="Rev_trsase/Diguanyl_cyclase"/>
</dbReference>
<gene>
    <name evidence="5" type="ORF">M9458_036632</name>
</gene>
<name>A0ABD0P355_CIRMR</name>
<dbReference type="Gene3D" id="3.30.70.270">
    <property type="match status" value="2"/>
</dbReference>
<dbReference type="AlphaFoldDB" id="A0ABD0P355"/>